<feature type="domain" description="HTH gntR-type" evidence="4">
    <location>
        <begin position="9"/>
        <end position="76"/>
    </location>
</feature>
<proteinExistence type="predicted"/>
<dbReference type="InterPro" id="IPR008920">
    <property type="entry name" value="TF_FadR/GntR_C"/>
</dbReference>
<dbReference type="InterPro" id="IPR000524">
    <property type="entry name" value="Tscrpt_reg_HTH_GntR"/>
</dbReference>
<dbReference type="EMBL" id="CP016199">
    <property type="protein sequence ID" value="ASS37228.1"/>
    <property type="molecule type" value="Genomic_DNA"/>
</dbReference>
<dbReference type="PANTHER" id="PTHR43537">
    <property type="entry name" value="TRANSCRIPTIONAL REGULATOR, GNTR FAMILY"/>
    <property type="match status" value="1"/>
</dbReference>
<keyword evidence="1" id="KW-0805">Transcription regulation</keyword>
<dbReference type="PRINTS" id="PR00035">
    <property type="entry name" value="HTHGNTR"/>
</dbReference>
<dbReference type="Pfam" id="PF07729">
    <property type="entry name" value="FCD"/>
    <property type="match status" value="1"/>
</dbReference>
<dbReference type="Proteomes" id="UP000214689">
    <property type="component" value="Chromosome"/>
</dbReference>
<dbReference type="GO" id="GO:0003700">
    <property type="term" value="F:DNA-binding transcription factor activity"/>
    <property type="evidence" value="ECO:0007669"/>
    <property type="project" value="InterPro"/>
</dbReference>
<evidence type="ECO:0000313" key="5">
    <source>
        <dbReference type="EMBL" id="ASS37228.1"/>
    </source>
</evidence>
<protein>
    <recommendedName>
        <fullName evidence="4">HTH gntR-type domain-containing protein</fullName>
    </recommendedName>
</protein>
<dbReference type="SUPFAM" id="SSF48008">
    <property type="entry name" value="GntR ligand-binding domain-like"/>
    <property type="match status" value="1"/>
</dbReference>
<dbReference type="GO" id="GO:0003677">
    <property type="term" value="F:DNA binding"/>
    <property type="evidence" value="ECO:0007669"/>
    <property type="project" value="UniProtKB-KW"/>
</dbReference>
<dbReference type="InterPro" id="IPR011711">
    <property type="entry name" value="GntR_C"/>
</dbReference>
<keyword evidence="2" id="KW-0238">DNA-binding</keyword>
<dbReference type="RefSeq" id="WP_094233448.1">
    <property type="nucleotide sequence ID" value="NZ_CP016199.1"/>
</dbReference>
<name>A0A223AQH8_9FIRM</name>
<reference evidence="6" key="1">
    <citation type="submission" date="2016-05" db="EMBL/GenBank/DDBJ databases">
        <authorList>
            <person name="Holder M.E."/>
            <person name="Ajami N.J."/>
            <person name="Petrosino J.F."/>
        </authorList>
    </citation>
    <scope>NUCLEOTIDE SEQUENCE [LARGE SCALE GENOMIC DNA]</scope>
    <source>
        <strain evidence="6">ATCC 700696</strain>
    </source>
</reference>
<keyword evidence="3" id="KW-0804">Transcription</keyword>
<gene>
    <name evidence="5" type="ORF">AXF17_01235</name>
</gene>
<dbReference type="OrthoDB" id="9781630at2"/>
<dbReference type="SUPFAM" id="SSF46785">
    <property type="entry name" value="Winged helix' DNA-binding domain"/>
    <property type="match status" value="1"/>
</dbReference>
<evidence type="ECO:0000259" key="4">
    <source>
        <dbReference type="PROSITE" id="PS50949"/>
    </source>
</evidence>
<organism evidence="5 6">
    <name type="scientific">Mogibacterium pumilum</name>
    <dbReference type="NCBI Taxonomy" id="86332"/>
    <lineage>
        <taxon>Bacteria</taxon>
        <taxon>Bacillati</taxon>
        <taxon>Bacillota</taxon>
        <taxon>Clostridia</taxon>
        <taxon>Peptostreptococcales</taxon>
        <taxon>Anaerovoracaceae</taxon>
        <taxon>Mogibacterium</taxon>
    </lineage>
</organism>
<dbReference type="Gene3D" id="1.10.10.10">
    <property type="entry name" value="Winged helix-like DNA-binding domain superfamily/Winged helix DNA-binding domain"/>
    <property type="match status" value="1"/>
</dbReference>
<dbReference type="Pfam" id="PF00392">
    <property type="entry name" value="GntR"/>
    <property type="match status" value="1"/>
</dbReference>
<accession>A0A223AQH8</accession>
<evidence type="ECO:0000256" key="1">
    <source>
        <dbReference type="ARBA" id="ARBA00023015"/>
    </source>
</evidence>
<dbReference type="SMART" id="SM00345">
    <property type="entry name" value="HTH_GNTR"/>
    <property type="match status" value="1"/>
</dbReference>
<dbReference type="PROSITE" id="PS50949">
    <property type="entry name" value="HTH_GNTR"/>
    <property type="match status" value="1"/>
</dbReference>
<dbReference type="Gene3D" id="1.20.120.530">
    <property type="entry name" value="GntR ligand-binding domain-like"/>
    <property type="match status" value="1"/>
</dbReference>
<keyword evidence="6" id="KW-1185">Reference proteome</keyword>
<evidence type="ECO:0000313" key="6">
    <source>
        <dbReference type="Proteomes" id="UP000214689"/>
    </source>
</evidence>
<dbReference type="AlphaFoldDB" id="A0A223AQH8"/>
<dbReference type="CDD" id="cd07377">
    <property type="entry name" value="WHTH_GntR"/>
    <property type="match status" value="1"/>
</dbReference>
<dbReference type="InterPro" id="IPR036388">
    <property type="entry name" value="WH-like_DNA-bd_sf"/>
</dbReference>
<evidence type="ECO:0000256" key="2">
    <source>
        <dbReference type="ARBA" id="ARBA00023125"/>
    </source>
</evidence>
<evidence type="ECO:0000256" key="3">
    <source>
        <dbReference type="ARBA" id="ARBA00023163"/>
    </source>
</evidence>
<dbReference type="InterPro" id="IPR036390">
    <property type="entry name" value="WH_DNA-bd_sf"/>
</dbReference>
<dbReference type="SMART" id="SM00895">
    <property type="entry name" value="FCD"/>
    <property type="match status" value="1"/>
</dbReference>
<dbReference type="PANTHER" id="PTHR43537:SF24">
    <property type="entry name" value="GLUCONATE OPERON TRANSCRIPTIONAL REPRESSOR"/>
    <property type="match status" value="1"/>
</dbReference>
<sequence>MELDFQIQKPLRELVYMELKKRILTGEIEAHTRLMEIDLAEKMNVSRTPIREAIRKLANEGLVVIEPRHGAYVSEISIKDLEDVFEVRETLGGLAASIAAVKATDEDKAALKKLLRLSELAMENNDKDEMVEYDVKLHNYIVQCSGNRTLMQMVKQAQDLSMRFRYLYYESQGKYMIQPVEHKKIVDAIIAGDAEAARKAASDHINTLRKFIVEKDKGNGMI</sequence>